<keyword evidence="3" id="KW-1185">Reference proteome</keyword>
<evidence type="ECO:0000256" key="1">
    <source>
        <dbReference type="SAM" id="MobiDB-lite"/>
    </source>
</evidence>
<gene>
    <name evidence="2" type="ORF">GCM10010841_13610</name>
</gene>
<dbReference type="EMBL" id="BMOM01000008">
    <property type="protein sequence ID" value="GGM06657.1"/>
    <property type="molecule type" value="Genomic_DNA"/>
</dbReference>
<dbReference type="Proteomes" id="UP000661918">
    <property type="component" value="Unassembled WGS sequence"/>
</dbReference>
<evidence type="ECO:0000313" key="2">
    <source>
        <dbReference type="EMBL" id="GGM06657.1"/>
    </source>
</evidence>
<sequence length="195" mass="21441">MQDRGALRGVGREVRLREEIIQSEWGHSARILPLDGPGGTLTCRAGTAHLRSRRPRAAVILPEMPQFRRLPVRDTAPERFLLLERIRAARVAEGTGARRKPKAVRASSAETTPKAAADGSEPKRRGRPRKVQPETDTVPVSEPVSVAADVTPRGRGRPPEDGIPQASSFEDALKKLEEQKLQRAQGARQVGLFEE</sequence>
<evidence type="ECO:0000313" key="3">
    <source>
        <dbReference type="Proteomes" id="UP000661918"/>
    </source>
</evidence>
<name>A0ABQ2GPL5_9DEIO</name>
<comment type="caution">
    <text evidence="2">The sequence shown here is derived from an EMBL/GenBank/DDBJ whole genome shotgun (WGS) entry which is preliminary data.</text>
</comment>
<accession>A0ABQ2GPL5</accession>
<reference evidence="3" key="1">
    <citation type="journal article" date="2019" name="Int. J. Syst. Evol. Microbiol.">
        <title>The Global Catalogue of Microorganisms (GCM) 10K type strain sequencing project: providing services to taxonomists for standard genome sequencing and annotation.</title>
        <authorList>
            <consortium name="The Broad Institute Genomics Platform"/>
            <consortium name="The Broad Institute Genome Sequencing Center for Infectious Disease"/>
            <person name="Wu L."/>
            <person name="Ma J."/>
        </authorList>
    </citation>
    <scope>NUCLEOTIDE SEQUENCE [LARGE SCALE GENOMIC DNA]</scope>
    <source>
        <strain evidence="3">JCM 15443</strain>
    </source>
</reference>
<protein>
    <submittedName>
        <fullName evidence="2">Uncharacterized protein</fullName>
    </submittedName>
</protein>
<organism evidence="2 3">
    <name type="scientific">Deinococcus aerophilus</name>
    <dbReference type="NCBI Taxonomy" id="522488"/>
    <lineage>
        <taxon>Bacteria</taxon>
        <taxon>Thermotogati</taxon>
        <taxon>Deinococcota</taxon>
        <taxon>Deinococci</taxon>
        <taxon>Deinococcales</taxon>
        <taxon>Deinococcaceae</taxon>
        <taxon>Deinococcus</taxon>
    </lineage>
</organism>
<proteinExistence type="predicted"/>
<feature type="region of interest" description="Disordered" evidence="1">
    <location>
        <begin position="93"/>
        <end position="168"/>
    </location>
</feature>